<dbReference type="InterPro" id="IPR008197">
    <property type="entry name" value="WAP_dom"/>
</dbReference>
<evidence type="ECO:0000256" key="2">
    <source>
        <dbReference type="ARBA" id="ARBA00023157"/>
    </source>
</evidence>
<feature type="domain" description="WAP" evidence="5">
    <location>
        <begin position="39"/>
        <end position="78"/>
    </location>
</feature>
<evidence type="ECO:0000256" key="4">
    <source>
        <dbReference type="SAM" id="MobiDB-lite"/>
    </source>
</evidence>
<feature type="coiled-coil region" evidence="3">
    <location>
        <begin position="182"/>
        <end position="209"/>
    </location>
</feature>
<feature type="region of interest" description="Disordered" evidence="4">
    <location>
        <begin position="522"/>
        <end position="544"/>
    </location>
</feature>
<evidence type="ECO:0000313" key="6">
    <source>
        <dbReference type="EMBL" id="CAG5114894.1"/>
    </source>
</evidence>
<dbReference type="GO" id="GO:0004867">
    <property type="term" value="F:serine-type endopeptidase inhibitor activity"/>
    <property type="evidence" value="ECO:0007669"/>
    <property type="project" value="TreeGrafter"/>
</dbReference>
<accession>A0A8S3YEG7</accession>
<protein>
    <recommendedName>
        <fullName evidence="5">WAP domain-containing protein</fullName>
    </recommendedName>
</protein>
<dbReference type="Proteomes" id="UP000678393">
    <property type="component" value="Unassembled WGS sequence"/>
</dbReference>
<organism evidence="6 7">
    <name type="scientific">Candidula unifasciata</name>
    <dbReference type="NCBI Taxonomy" id="100452"/>
    <lineage>
        <taxon>Eukaryota</taxon>
        <taxon>Metazoa</taxon>
        <taxon>Spiralia</taxon>
        <taxon>Lophotrochozoa</taxon>
        <taxon>Mollusca</taxon>
        <taxon>Gastropoda</taxon>
        <taxon>Heterobranchia</taxon>
        <taxon>Euthyneura</taxon>
        <taxon>Panpulmonata</taxon>
        <taxon>Eupulmonata</taxon>
        <taxon>Stylommatophora</taxon>
        <taxon>Helicina</taxon>
        <taxon>Helicoidea</taxon>
        <taxon>Geomitridae</taxon>
        <taxon>Candidula</taxon>
    </lineage>
</organism>
<dbReference type="PANTHER" id="PTHR19441">
    <property type="entry name" value="WHEY ACDIC PROTEIN WAP"/>
    <property type="match status" value="1"/>
</dbReference>
<feature type="compositionally biased region" description="Low complexity" evidence="4">
    <location>
        <begin position="523"/>
        <end position="540"/>
    </location>
</feature>
<dbReference type="OrthoDB" id="4473401at2759"/>
<dbReference type="EMBL" id="CAJHNH020000051">
    <property type="protein sequence ID" value="CAG5114894.1"/>
    <property type="molecule type" value="Genomic_DNA"/>
</dbReference>
<name>A0A8S3YEG7_9EUPU</name>
<dbReference type="InterPro" id="IPR036645">
    <property type="entry name" value="Elafin-like_sf"/>
</dbReference>
<comment type="caution">
    <text evidence="6">The sequence shown here is derived from an EMBL/GenBank/DDBJ whole genome shotgun (WGS) entry which is preliminary data.</text>
</comment>
<dbReference type="SUPFAM" id="SSF57256">
    <property type="entry name" value="Elafin-like"/>
    <property type="match status" value="1"/>
</dbReference>
<keyword evidence="2" id="KW-1015">Disulfide bond</keyword>
<proteinExistence type="predicted"/>
<dbReference type="Pfam" id="PF00095">
    <property type="entry name" value="WAP"/>
    <property type="match status" value="1"/>
</dbReference>
<dbReference type="GO" id="GO:0019731">
    <property type="term" value="P:antibacterial humoral response"/>
    <property type="evidence" value="ECO:0007669"/>
    <property type="project" value="TreeGrafter"/>
</dbReference>
<evidence type="ECO:0000313" key="7">
    <source>
        <dbReference type="Proteomes" id="UP000678393"/>
    </source>
</evidence>
<dbReference type="AlphaFoldDB" id="A0A8S3YEG7"/>
<dbReference type="InterPro" id="IPR050514">
    <property type="entry name" value="WAP_four-disulfide_core"/>
</dbReference>
<keyword evidence="3" id="KW-0175">Coiled coil</keyword>
<keyword evidence="1" id="KW-0732">Signal</keyword>
<evidence type="ECO:0000256" key="3">
    <source>
        <dbReference type="SAM" id="Coils"/>
    </source>
</evidence>
<keyword evidence="7" id="KW-1185">Reference proteome</keyword>
<evidence type="ECO:0000256" key="1">
    <source>
        <dbReference type="ARBA" id="ARBA00022729"/>
    </source>
</evidence>
<sequence length="561" mass="61500">MDPNRQVPVPMTSKDRTSFIGLWLYSLSVTTVRGQGDSVCPVNSAMGLCTELAKTCFSDSDCYSGEICCPEACSRTCKSRHATKQSSEGSIPDLLNDPRVYVGKCPDASCYSMFGGDPNECSTSKLCPGGQYCCNDGCKNVCLWKPEYASAIAQEQARARQHQQMLIQKQQVEMRRKQQEMYIQRQRQLVSLEQARQRAEARAAAEVELLAQQKRASFEANLRAAAANQVKISSKQLGQTVAQLNTGNQQTSNQLSLQSSPAKNDFLSNFENKPQTNNTGINLSGSSLAPQQTASTAIAKNSTPLKKDNLPVSFSNHINSPASLNPHNNFRSQQNVGNKDMQEPLTISQSVGFTSEVQVPKTMTVSGSVNPVLTYLQSLPGAKLANTNLLRQASSLRAFPTNLLQHSSSLNSVPGAYSGSSNSISTFINRHFPQQSQNNVNNQMPVQSQSRVVQQIPAVNAARNQSPAFINRQQPFVTSNQNQSPGYPRPNPYQGLGQRMSYLAQTPDRVNQRKLSLPVAYRAAGQRQQQPQQSAGSLSGRGYQSDNMNTYLMFDMMQTAV</sequence>
<dbReference type="GO" id="GO:0005615">
    <property type="term" value="C:extracellular space"/>
    <property type="evidence" value="ECO:0007669"/>
    <property type="project" value="TreeGrafter"/>
</dbReference>
<dbReference type="GO" id="GO:0045087">
    <property type="term" value="P:innate immune response"/>
    <property type="evidence" value="ECO:0007669"/>
    <property type="project" value="TreeGrafter"/>
</dbReference>
<gene>
    <name evidence="6" type="ORF">CUNI_LOCUS452</name>
</gene>
<dbReference type="PANTHER" id="PTHR19441:SF30">
    <property type="entry name" value="ELAFIN"/>
    <property type="match status" value="1"/>
</dbReference>
<reference evidence="6" key="1">
    <citation type="submission" date="2021-04" db="EMBL/GenBank/DDBJ databases">
        <authorList>
            <consortium name="Molecular Ecology Group"/>
        </authorList>
    </citation>
    <scope>NUCLEOTIDE SEQUENCE</scope>
</reference>
<evidence type="ECO:0000259" key="5">
    <source>
        <dbReference type="Pfam" id="PF00095"/>
    </source>
</evidence>